<comment type="caution">
    <text evidence="2">The sequence shown here is derived from an EMBL/GenBank/DDBJ whole genome shotgun (WGS) entry which is preliminary data.</text>
</comment>
<feature type="region of interest" description="Disordered" evidence="1">
    <location>
        <begin position="1"/>
        <end position="26"/>
    </location>
</feature>
<dbReference type="EMBL" id="CAUJNA010003234">
    <property type="protein sequence ID" value="CAJ1396513.1"/>
    <property type="molecule type" value="Genomic_DNA"/>
</dbReference>
<reference evidence="2" key="1">
    <citation type="submission" date="2023-08" db="EMBL/GenBank/DDBJ databases">
        <authorList>
            <person name="Chen Y."/>
            <person name="Shah S."/>
            <person name="Dougan E. K."/>
            <person name="Thang M."/>
            <person name="Chan C."/>
        </authorList>
    </citation>
    <scope>NUCLEOTIDE SEQUENCE</scope>
</reference>
<evidence type="ECO:0000313" key="3">
    <source>
        <dbReference type="Proteomes" id="UP001178507"/>
    </source>
</evidence>
<dbReference type="AlphaFoldDB" id="A0AA36IYV0"/>
<keyword evidence="3" id="KW-1185">Reference proteome</keyword>
<proteinExistence type="predicted"/>
<sequence>MADGEDIAGLFDNLESEEPSPDKVHRPRHSFVFESFSHDYVKEQDKVMVNNNNNFEYTVDPQDESKLLKMTKEEQEADERRGMPLDYHRQLSCCTTRHWVDHFHAHYRIVNVSKQNLLWMKTAAVRAKVCAGLSATYVDDLEECARKADCGGAFDLCNPESAETGYFVRTDRVSLKDGMHGVGPYFSLKQILESAVTARGGHQGVSDQTQQLKFYLFPWLPHLDGFREFRVFVCHKRVTAMSQQSLYRVNPILEAVADLDPCPDAASSLHPTKKLANHYQSKILSNWCNLLVPYIEEVVVPRIRGEEGDRRDEAEAPLQCGLESFILDIVLLGPSACTDALTAKRIIDAHEKGDVSDSKQMPDLFAPELLTPHFIEINPFGYNQSSGSSLFSWTHEYSTLYGLQNGAGSGSRLIPVRFTRS</sequence>
<accession>A0AA36IYV0</accession>
<name>A0AA36IYV0_9DINO</name>
<protein>
    <submittedName>
        <fullName evidence="2">Uncharacterized protein</fullName>
    </submittedName>
</protein>
<dbReference type="Proteomes" id="UP001178507">
    <property type="component" value="Unassembled WGS sequence"/>
</dbReference>
<organism evidence="2 3">
    <name type="scientific">Effrenium voratum</name>
    <dbReference type="NCBI Taxonomy" id="2562239"/>
    <lineage>
        <taxon>Eukaryota</taxon>
        <taxon>Sar</taxon>
        <taxon>Alveolata</taxon>
        <taxon>Dinophyceae</taxon>
        <taxon>Suessiales</taxon>
        <taxon>Symbiodiniaceae</taxon>
        <taxon>Effrenium</taxon>
    </lineage>
</organism>
<evidence type="ECO:0000256" key="1">
    <source>
        <dbReference type="SAM" id="MobiDB-lite"/>
    </source>
</evidence>
<evidence type="ECO:0000313" key="2">
    <source>
        <dbReference type="EMBL" id="CAJ1396513.1"/>
    </source>
</evidence>
<gene>
    <name evidence="2" type="ORF">EVOR1521_LOCUS20735</name>
</gene>